<organism evidence="2 3">
    <name type="scientific">Tritrichomonas musculus</name>
    <dbReference type="NCBI Taxonomy" id="1915356"/>
    <lineage>
        <taxon>Eukaryota</taxon>
        <taxon>Metamonada</taxon>
        <taxon>Parabasalia</taxon>
        <taxon>Tritrichomonadida</taxon>
        <taxon>Tritrichomonadidae</taxon>
        <taxon>Tritrichomonas</taxon>
    </lineage>
</organism>
<gene>
    <name evidence="2" type="ORF">M9Y10_003006</name>
</gene>
<protein>
    <recommendedName>
        <fullName evidence="4">Initiator binding domain-containing protein</fullName>
    </recommendedName>
</protein>
<proteinExistence type="predicted"/>
<evidence type="ECO:0008006" key="4">
    <source>
        <dbReference type="Google" id="ProtNLM"/>
    </source>
</evidence>
<evidence type="ECO:0000313" key="2">
    <source>
        <dbReference type="EMBL" id="KAK8880340.1"/>
    </source>
</evidence>
<name>A0ABR2JR13_9EUKA</name>
<feature type="region of interest" description="Disordered" evidence="1">
    <location>
        <begin position="172"/>
        <end position="202"/>
    </location>
</feature>
<sequence length="234" mass="27436">MKNRVVQYVYFPCFSSSINEQMGALNNNMAIIHSKREKKKRFEKRFSSLLLDSYQNPSCIGINGAFFLDNVNFAANPKILSNKLSIKPNSLVKDFRFFEIKCVKKIDVFWVTVLPDIKGWKVYQHLKKEFTLNKILLNTNCQDNIKSLDWNDKKKRLSKSNIEHDQNQICIHSSQSQPNNESDFNEIDNTGQKQQHLKSSKTSMDFESILKAPRGFFEEDDENFDSKDFNDFYF</sequence>
<dbReference type="Gene3D" id="1.10.10.10">
    <property type="entry name" value="Winged helix-like DNA-binding domain superfamily/Winged helix DNA-binding domain"/>
    <property type="match status" value="1"/>
</dbReference>
<evidence type="ECO:0000256" key="1">
    <source>
        <dbReference type="SAM" id="MobiDB-lite"/>
    </source>
</evidence>
<dbReference type="Proteomes" id="UP001470230">
    <property type="component" value="Unassembled WGS sequence"/>
</dbReference>
<reference evidence="2 3" key="1">
    <citation type="submission" date="2024-04" db="EMBL/GenBank/DDBJ databases">
        <title>Tritrichomonas musculus Genome.</title>
        <authorList>
            <person name="Alves-Ferreira E."/>
            <person name="Grigg M."/>
            <person name="Lorenzi H."/>
            <person name="Galac M."/>
        </authorList>
    </citation>
    <scope>NUCLEOTIDE SEQUENCE [LARGE SCALE GENOMIC DNA]</scope>
    <source>
        <strain evidence="2 3">EAF2021</strain>
    </source>
</reference>
<feature type="compositionally biased region" description="Polar residues" evidence="1">
    <location>
        <begin position="172"/>
        <end position="194"/>
    </location>
</feature>
<comment type="caution">
    <text evidence="2">The sequence shown here is derived from an EMBL/GenBank/DDBJ whole genome shotgun (WGS) entry which is preliminary data.</text>
</comment>
<accession>A0ABR2JR13</accession>
<keyword evidence="3" id="KW-1185">Reference proteome</keyword>
<dbReference type="InterPro" id="IPR036388">
    <property type="entry name" value="WH-like_DNA-bd_sf"/>
</dbReference>
<dbReference type="EMBL" id="JAPFFF010000010">
    <property type="protein sequence ID" value="KAK8880340.1"/>
    <property type="molecule type" value="Genomic_DNA"/>
</dbReference>
<evidence type="ECO:0000313" key="3">
    <source>
        <dbReference type="Proteomes" id="UP001470230"/>
    </source>
</evidence>